<reference evidence="2" key="2">
    <citation type="submission" date="2020-09" db="EMBL/GenBank/DDBJ databases">
        <authorList>
            <person name="Sun Q."/>
            <person name="Kim S."/>
        </authorList>
    </citation>
    <scope>NUCLEOTIDE SEQUENCE</scope>
    <source>
        <strain evidence="2">KCTC 12988</strain>
    </source>
</reference>
<dbReference type="SUPFAM" id="SSF51197">
    <property type="entry name" value="Clavaminate synthase-like"/>
    <property type="match status" value="1"/>
</dbReference>
<dbReference type="EMBL" id="BMXI01000003">
    <property type="protein sequence ID" value="GHC45581.1"/>
    <property type="molecule type" value="Genomic_DNA"/>
</dbReference>
<dbReference type="PANTHER" id="PTHR20883:SF48">
    <property type="entry name" value="ECTOINE DIOXYGENASE"/>
    <property type="match status" value="1"/>
</dbReference>
<reference evidence="2" key="1">
    <citation type="journal article" date="2014" name="Int. J. Syst. Evol. Microbiol.">
        <title>Complete genome sequence of Corynebacterium casei LMG S-19264T (=DSM 44701T), isolated from a smear-ripened cheese.</title>
        <authorList>
            <consortium name="US DOE Joint Genome Institute (JGI-PGF)"/>
            <person name="Walter F."/>
            <person name="Albersmeier A."/>
            <person name="Kalinowski J."/>
            <person name="Ruckert C."/>
        </authorList>
    </citation>
    <scope>NUCLEOTIDE SEQUENCE</scope>
    <source>
        <strain evidence="2">KCTC 12988</strain>
    </source>
</reference>
<evidence type="ECO:0000256" key="1">
    <source>
        <dbReference type="ARBA" id="ARBA00001954"/>
    </source>
</evidence>
<comment type="cofactor">
    <cofactor evidence="1">
        <name>Fe(2+)</name>
        <dbReference type="ChEBI" id="CHEBI:29033"/>
    </cofactor>
</comment>
<dbReference type="PANTHER" id="PTHR20883">
    <property type="entry name" value="PHYTANOYL-COA DIOXYGENASE DOMAIN CONTAINING 1"/>
    <property type="match status" value="1"/>
</dbReference>
<protein>
    <recommendedName>
        <fullName evidence="4">Phytanoyl-CoA dioxygenase</fullName>
    </recommendedName>
</protein>
<gene>
    <name evidence="2" type="ORF">GCM10007100_08690</name>
</gene>
<dbReference type="InterPro" id="IPR008775">
    <property type="entry name" value="Phytyl_CoA_dOase-like"/>
</dbReference>
<organism evidence="2 3">
    <name type="scientific">Roseibacillus persicicus</name>
    <dbReference type="NCBI Taxonomy" id="454148"/>
    <lineage>
        <taxon>Bacteria</taxon>
        <taxon>Pseudomonadati</taxon>
        <taxon>Verrucomicrobiota</taxon>
        <taxon>Verrucomicrobiia</taxon>
        <taxon>Verrucomicrobiales</taxon>
        <taxon>Verrucomicrobiaceae</taxon>
        <taxon>Roseibacillus</taxon>
    </lineage>
</organism>
<dbReference type="Gene3D" id="2.60.120.620">
    <property type="entry name" value="q2cbj1_9rhob like domain"/>
    <property type="match status" value="1"/>
</dbReference>
<dbReference type="RefSeq" id="WP_189567687.1">
    <property type="nucleotide sequence ID" value="NZ_BMXI01000003.1"/>
</dbReference>
<evidence type="ECO:0008006" key="4">
    <source>
        <dbReference type="Google" id="ProtNLM"/>
    </source>
</evidence>
<accession>A0A918TFB2</accession>
<evidence type="ECO:0000313" key="2">
    <source>
        <dbReference type="EMBL" id="GHC45581.1"/>
    </source>
</evidence>
<dbReference type="Proteomes" id="UP000644507">
    <property type="component" value="Unassembled WGS sequence"/>
</dbReference>
<dbReference type="AlphaFoldDB" id="A0A918TFB2"/>
<evidence type="ECO:0000313" key="3">
    <source>
        <dbReference type="Proteomes" id="UP000644507"/>
    </source>
</evidence>
<dbReference type="GO" id="GO:0016706">
    <property type="term" value="F:2-oxoglutarate-dependent dioxygenase activity"/>
    <property type="evidence" value="ECO:0007669"/>
    <property type="project" value="UniProtKB-ARBA"/>
</dbReference>
<sequence length="257" mass="28791">MSVLAPSSSTPALAGGFAFLTDVFTPAELAAARHGQEALMDGQADIAPAFNWPAPRARKARSWKLPYSTHFRSELAGLARSPQLLNRIARETGARSIRLWFDQLLWEEPARRTDLNYHWHTERSRWKTCQSPLMVTAWIPLAQVEPTMGPITMARGTAARRWLELPDGWEPRPEEILPSPVQPGDAALFCWHTVHGNPPNLATGPRRAIAIHYAIDGLSYRPHGKFSHLNERLVAKPNGAPDFSDEKVCPLVWERKS</sequence>
<keyword evidence="3" id="KW-1185">Reference proteome</keyword>
<name>A0A918TFB2_9BACT</name>
<proteinExistence type="predicted"/>
<dbReference type="Pfam" id="PF05721">
    <property type="entry name" value="PhyH"/>
    <property type="match status" value="1"/>
</dbReference>
<dbReference type="GO" id="GO:0005506">
    <property type="term" value="F:iron ion binding"/>
    <property type="evidence" value="ECO:0007669"/>
    <property type="project" value="UniProtKB-ARBA"/>
</dbReference>
<comment type="caution">
    <text evidence="2">The sequence shown here is derived from an EMBL/GenBank/DDBJ whole genome shotgun (WGS) entry which is preliminary data.</text>
</comment>